<reference evidence="2 3" key="1">
    <citation type="submission" date="2020-10" db="EMBL/GenBank/DDBJ databases">
        <title>Resistance determinants and their genetic context in bacteria from a longitudinal study of pigs reared under conventional and antibiotic-free husbandry practices.</title>
        <authorList>
            <person name="Poulin-Laprade D."/>
            <person name="Brouard J.-S."/>
            <person name="Gagnon N."/>
            <person name="Turcotte A."/>
            <person name="Langlois A."/>
            <person name="Matte J.J."/>
            <person name="Carrillo C.D."/>
            <person name="Zaheer R."/>
            <person name="McAllister T."/>
            <person name="Topp E."/>
            <person name="Talbot G."/>
        </authorList>
    </citation>
    <scope>NUCLEOTIDE SEQUENCE [LARGE SCALE GENOMIC DNA]</scope>
    <source>
        <strain evidence="2 3">Res13-Abat-PEB01-P1-04-A</strain>
    </source>
</reference>
<proteinExistence type="predicted"/>
<accession>A0AAQ0BNR6</accession>
<dbReference type="EMBL" id="CP062916">
    <property type="protein sequence ID" value="QPF10881.1"/>
    <property type="molecule type" value="Genomic_DNA"/>
</dbReference>
<dbReference type="AlphaFoldDB" id="A0AAQ0BNR6"/>
<feature type="compositionally biased region" description="Basic and acidic residues" evidence="1">
    <location>
        <begin position="429"/>
        <end position="441"/>
    </location>
</feature>
<dbReference type="Proteomes" id="UP000594500">
    <property type="component" value="Chromosome"/>
</dbReference>
<feature type="region of interest" description="Disordered" evidence="1">
    <location>
        <begin position="365"/>
        <end position="441"/>
    </location>
</feature>
<organism evidence="2 3">
    <name type="scientific">Raoultella terrigena</name>
    <name type="common">Klebsiella terrigena</name>
    <dbReference type="NCBI Taxonomy" id="577"/>
    <lineage>
        <taxon>Bacteria</taxon>
        <taxon>Pseudomonadati</taxon>
        <taxon>Pseudomonadota</taxon>
        <taxon>Gammaproteobacteria</taxon>
        <taxon>Enterobacterales</taxon>
        <taxon>Enterobacteriaceae</taxon>
        <taxon>Klebsiella/Raoultella group</taxon>
        <taxon>Raoultella</taxon>
    </lineage>
</organism>
<name>A0AAQ0BNR6_RAOTE</name>
<evidence type="ECO:0000313" key="2">
    <source>
        <dbReference type="EMBL" id="QPF10881.1"/>
    </source>
</evidence>
<feature type="region of interest" description="Disordered" evidence="1">
    <location>
        <begin position="226"/>
        <end position="253"/>
    </location>
</feature>
<dbReference type="RefSeq" id="WP_195711245.1">
    <property type="nucleotide sequence ID" value="NZ_CP062916.1"/>
</dbReference>
<evidence type="ECO:0000256" key="1">
    <source>
        <dbReference type="SAM" id="MobiDB-lite"/>
    </source>
</evidence>
<feature type="region of interest" description="Disordered" evidence="1">
    <location>
        <begin position="286"/>
        <end position="337"/>
    </location>
</feature>
<feature type="compositionally biased region" description="Gly residues" evidence="1">
    <location>
        <begin position="286"/>
        <end position="308"/>
    </location>
</feature>
<feature type="compositionally biased region" description="Gly residues" evidence="1">
    <location>
        <begin position="369"/>
        <end position="385"/>
    </location>
</feature>
<feature type="compositionally biased region" description="Low complexity" evidence="1">
    <location>
        <begin position="232"/>
        <end position="244"/>
    </location>
</feature>
<sequence length="441" mass="45810">MMPRKTDFLSIALRLGHDVEALMDGHEIITYQRIPTLEIAREVLCRASAEIRRRRSRVFYQGIAARQRLAQGMHDRGEEFVYADGVIHPRDAVGLSHHLPLPVKLVSVKEKVVKANEVWDLSVRHDQWGLDYMEELYTTVNIERLILEPGARVIIQGNVFSLHCQKIERRGNHLLRDGYDIGILPTPFSVDRRRGEYHGVHGSIGRSGEGGEHGIGMKSGGGLLGPYWSNPDASGRSDGAAGQAGAAGGHGGFGRQGGMVKLAEIYVEELINFAGLPLRIFTQAGPGGDGGNGGDGGAGGSGGHGGEGLLTRSDRRPPGRGGDGGSGGRGGNGGQAGNGGISSSLYIEVPEALIPAVSLTALASMPGTPGRGGEGGSGGAAGAGGNLADEQPGAVGGVGIKGEPGEKGTAGKSRPAAQVFINGSPHGEILQHKPSSEKIQV</sequence>
<gene>
    <name evidence="2" type="ORF">IMO34_11180</name>
</gene>
<feature type="compositionally biased region" description="Gly residues" evidence="1">
    <location>
        <begin position="319"/>
        <end position="337"/>
    </location>
</feature>
<evidence type="ECO:0000313" key="3">
    <source>
        <dbReference type="Proteomes" id="UP000594500"/>
    </source>
</evidence>
<protein>
    <submittedName>
        <fullName evidence="2">Uncharacterized protein</fullName>
    </submittedName>
</protein>